<protein>
    <recommendedName>
        <fullName evidence="4">LPXTG cell wall anchor domain-containing protein</fullName>
    </recommendedName>
</protein>
<keyword evidence="1" id="KW-0472">Membrane</keyword>
<evidence type="ECO:0000256" key="1">
    <source>
        <dbReference type="SAM" id="Phobius"/>
    </source>
</evidence>
<proteinExistence type="predicted"/>
<evidence type="ECO:0008006" key="4">
    <source>
        <dbReference type="Google" id="ProtNLM"/>
    </source>
</evidence>
<sequence>TRPSATATPKKSARPTRTVVESVAPVDAEAEDSLAKTGDGYVLPLLTVGIGLILGGGITLRASRRSGYLRDDL</sequence>
<dbReference type="AlphaFoldDB" id="A0A2W2EWB4"/>
<dbReference type="Proteomes" id="UP000248544">
    <property type="component" value="Unassembled WGS sequence"/>
</dbReference>
<comment type="caution">
    <text evidence="2">The sequence shown here is derived from an EMBL/GenBank/DDBJ whole genome shotgun (WGS) entry which is preliminary data.</text>
</comment>
<feature type="non-terminal residue" evidence="2">
    <location>
        <position position="1"/>
    </location>
</feature>
<keyword evidence="3" id="KW-1185">Reference proteome</keyword>
<accession>A0A2W2EWB4</accession>
<keyword evidence="1" id="KW-0812">Transmembrane</keyword>
<organism evidence="2 3">
    <name type="scientific">Spongiactinospora gelatinilytica</name>
    <dbReference type="NCBI Taxonomy" id="2666298"/>
    <lineage>
        <taxon>Bacteria</taxon>
        <taxon>Bacillati</taxon>
        <taxon>Actinomycetota</taxon>
        <taxon>Actinomycetes</taxon>
        <taxon>Streptosporangiales</taxon>
        <taxon>Streptosporangiaceae</taxon>
        <taxon>Spongiactinospora</taxon>
    </lineage>
</organism>
<evidence type="ECO:0000313" key="3">
    <source>
        <dbReference type="Proteomes" id="UP000248544"/>
    </source>
</evidence>
<gene>
    <name evidence="2" type="ORF">C1I98_33620</name>
</gene>
<reference evidence="2 3" key="1">
    <citation type="submission" date="2018-01" db="EMBL/GenBank/DDBJ databases">
        <title>Draft genome sequence of Sphaerisporangium sp. 7K107.</title>
        <authorList>
            <person name="Sahin N."/>
            <person name="Saygin H."/>
            <person name="Ay H."/>
        </authorList>
    </citation>
    <scope>NUCLEOTIDE SEQUENCE [LARGE SCALE GENOMIC DNA]</scope>
    <source>
        <strain evidence="2 3">7K107</strain>
    </source>
</reference>
<keyword evidence="1" id="KW-1133">Transmembrane helix</keyword>
<dbReference type="RefSeq" id="WP_158558290.1">
    <property type="nucleotide sequence ID" value="NZ_POUA01000424.1"/>
</dbReference>
<evidence type="ECO:0000313" key="2">
    <source>
        <dbReference type="EMBL" id="PZG26943.1"/>
    </source>
</evidence>
<name>A0A2W2EWB4_9ACTN</name>
<dbReference type="EMBL" id="POUA01000424">
    <property type="protein sequence ID" value="PZG26943.1"/>
    <property type="molecule type" value="Genomic_DNA"/>
</dbReference>
<feature type="transmembrane region" description="Helical" evidence="1">
    <location>
        <begin position="41"/>
        <end position="60"/>
    </location>
</feature>